<evidence type="ECO:0000256" key="4">
    <source>
        <dbReference type="ARBA" id="ARBA00022759"/>
    </source>
</evidence>
<dbReference type="NCBIfam" id="TIGR00043">
    <property type="entry name" value="rRNA maturation RNase YbeY"/>
    <property type="match status" value="1"/>
</dbReference>
<protein>
    <recommendedName>
        <fullName evidence="7">Endoribonuclease YbeY</fullName>
        <ecNumber evidence="7">3.1.-.-</ecNumber>
    </recommendedName>
</protein>
<keyword evidence="7" id="KW-0963">Cytoplasm</keyword>
<dbReference type="InterPro" id="IPR020549">
    <property type="entry name" value="YbeY_CS"/>
</dbReference>
<dbReference type="OrthoDB" id="9807740at2"/>
<proteinExistence type="inferred from homology"/>
<keyword evidence="2 7" id="KW-0540">Nuclease</keyword>
<dbReference type="GO" id="GO:0004222">
    <property type="term" value="F:metalloendopeptidase activity"/>
    <property type="evidence" value="ECO:0007669"/>
    <property type="project" value="InterPro"/>
</dbReference>
<organism evidence="8 9">
    <name type="scientific">Rhodoblastus sphagnicola</name>
    <dbReference type="NCBI Taxonomy" id="333368"/>
    <lineage>
        <taxon>Bacteria</taxon>
        <taxon>Pseudomonadati</taxon>
        <taxon>Pseudomonadota</taxon>
        <taxon>Alphaproteobacteria</taxon>
        <taxon>Hyphomicrobiales</taxon>
        <taxon>Rhodoblastaceae</taxon>
        <taxon>Rhodoblastus</taxon>
    </lineage>
</organism>
<evidence type="ECO:0000256" key="3">
    <source>
        <dbReference type="ARBA" id="ARBA00022723"/>
    </source>
</evidence>
<feature type="binding site" evidence="7">
    <location>
        <position position="119"/>
    </location>
    <ligand>
        <name>Zn(2+)</name>
        <dbReference type="ChEBI" id="CHEBI:29105"/>
        <note>catalytic</note>
    </ligand>
</feature>
<evidence type="ECO:0000313" key="9">
    <source>
        <dbReference type="Proteomes" id="UP000239089"/>
    </source>
</evidence>
<accession>A0A2S6MUK5</accession>
<dbReference type="GO" id="GO:0008270">
    <property type="term" value="F:zinc ion binding"/>
    <property type="evidence" value="ECO:0007669"/>
    <property type="project" value="UniProtKB-UniRule"/>
</dbReference>
<dbReference type="EC" id="3.1.-.-" evidence="7"/>
<keyword evidence="4 7" id="KW-0255">Endonuclease</keyword>
<keyword evidence="3 7" id="KW-0479">Metal-binding</keyword>
<evidence type="ECO:0000256" key="7">
    <source>
        <dbReference type="HAMAP-Rule" id="MF_00009"/>
    </source>
</evidence>
<sequence length="160" mass="17479">MSVETSVECDSWRSIANLDALIGQCLAAALAETDERLREGAEVSLLFCDDARIRALNAQFRGMDKPTNVLSFPGPEPLETAHVLGDIAIAYETVAREAVEQGKALPDHLCHLIVHGFLHLLGYDHETDEEAEAMEADEARALQSMGIADPYREPPTPEGH</sequence>
<dbReference type="GO" id="GO:0006364">
    <property type="term" value="P:rRNA processing"/>
    <property type="evidence" value="ECO:0007669"/>
    <property type="project" value="UniProtKB-UniRule"/>
</dbReference>
<dbReference type="InterPro" id="IPR023091">
    <property type="entry name" value="MetalPrtase_cat_dom_sf_prd"/>
</dbReference>
<dbReference type="InterPro" id="IPR002036">
    <property type="entry name" value="YbeY"/>
</dbReference>
<name>A0A2S6MUK5_9HYPH</name>
<dbReference type="PANTHER" id="PTHR46986">
    <property type="entry name" value="ENDORIBONUCLEASE YBEY, CHLOROPLASTIC"/>
    <property type="match status" value="1"/>
</dbReference>
<dbReference type="EMBL" id="NHSJ01000138">
    <property type="protein sequence ID" value="PPQ26043.1"/>
    <property type="molecule type" value="Genomic_DNA"/>
</dbReference>
<evidence type="ECO:0000256" key="1">
    <source>
        <dbReference type="ARBA" id="ARBA00010875"/>
    </source>
</evidence>
<dbReference type="GO" id="GO:0005737">
    <property type="term" value="C:cytoplasm"/>
    <property type="evidence" value="ECO:0007669"/>
    <property type="project" value="UniProtKB-SubCell"/>
</dbReference>
<comment type="function">
    <text evidence="7">Single strand-specific metallo-endoribonuclease involved in late-stage 70S ribosome quality control and in maturation of the 3' terminus of the 16S rRNA.</text>
</comment>
<dbReference type="SUPFAM" id="SSF55486">
    <property type="entry name" value="Metalloproteases ('zincins'), catalytic domain"/>
    <property type="match status" value="1"/>
</dbReference>
<dbReference type="Proteomes" id="UP000239089">
    <property type="component" value="Unassembled WGS sequence"/>
</dbReference>
<evidence type="ECO:0000313" key="8">
    <source>
        <dbReference type="EMBL" id="PPQ26043.1"/>
    </source>
</evidence>
<feature type="binding site" evidence="7">
    <location>
        <position position="115"/>
    </location>
    <ligand>
        <name>Zn(2+)</name>
        <dbReference type="ChEBI" id="CHEBI:29105"/>
        <note>catalytic</note>
    </ligand>
</feature>
<dbReference type="PROSITE" id="PS01306">
    <property type="entry name" value="UPF0054"/>
    <property type="match status" value="1"/>
</dbReference>
<dbReference type="GO" id="GO:0004521">
    <property type="term" value="F:RNA endonuclease activity"/>
    <property type="evidence" value="ECO:0007669"/>
    <property type="project" value="UniProtKB-UniRule"/>
</dbReference>
<comment type="caution">
    <text evidence="8">The sequence shown here is derived from an EMBL/GenBank/DDBJ whole genome shotgun (WGS) entry which is preliminary data.</text>
</comment>
<keyword evidence="7" id="KW-0698">rRNA processing</keyword>
<dbReference type="AlphaFoldDB" id="A0A2S6MUK5"/>
<dbReference type="Pfam" id="PF02130">
    <property type="entry name" value="YbeY"/>
    <property type="match status" value="1"/>
</dbReference>
<dbReference type="PANTHER" id="PTHR46986:SF1">
    <property type="entry name" value="ENDORIBONUCLEASE YBEY, CHLOROPLASTIC"/>
    <property type="match status" value="1"/>
</dbReference>
<keyword evidence="9" id="KW-1185">Reference proteome</keyword>
<evidence type="ECO:0000256" key="5">
    <source>
        <dbReference type="ARBA" id="ARBA00022801"/>
    </source>
</evidence>
<keyword evidence="7" id="KW-0690">Ribosome biogenesis</keyword>
<gene>
    <name evidence="7" type="primary">ybeY</name>
    <name evidence="8" type="ORF">CCR94_23385</name>
</gene>
<dbReference type="HAMAP" id="MF_00009">
    <property type="entry name" value="Endoribonucl_YbeY"/>
    <property type="match status" value="1"/>
</dbReference>
<comment type="cofactor">
    <cofactor evidence="7">
        <name>Zn(2+)</name>
        <dbReference type="ChEBI" id="CHEBI:29105"/>
    </cofactor>
    <text evidence="7">Binds 1 zinc ion.</text>
</comment>
<dbReference type="Gene3D" id="3.40.390.30">
    <property type="entry name" value="Metalloproteases ('zincins'), catalytic domain"/>
    <property type="match status" value="1"/>
</dbReference>
<keyword evidence="6 7" id="KW-0862">Zinc</keyword>
<keyword evidence="5 7" id="KW-0378">Hydrolase</keyword>
<evidence type="ECO:0000256" key="2">
    <source>
        <dbReference type="ARBA" id="ARBA00022722"/>
    </source>
</evidence>
<comment type="similarity">
    <text evidence="1 7">Belongs to the endoribonuclease YbeY family.</text>
</comment>
<comment type="subcellular location">
    <subcellularLocation>
        <location evidence="7">Cytoplasm</location>
    </subcellularLocation>
</comment>
<feature type="binding site" evidence="7">
    <location>
        <position position="125"/>
    </location>
    <ligand>
        <name>Zn(2+)</name>
        <dbReference type="ChEBI" id="CHEBI:29105"/>
        <note>catalytic</note>
    </ligand>
</feature>
<reference evidence="8 9" key="1">
    <citation type="journal article" date="2018" name="Arch. Microbiol.">
        <title>New insights into the metabolic potential of the phototrophic purple bacterium Rhodopila globiformis DSM 161(T) from its draft genome sequence and evidence for a vanadium-dependent nitrogenase.</title>
        <authorList>
            <person name="Imhoff J.F."/>
            <person name="Rahn T."/>
            <person name="Kunzel S."/>
            <person name="Neulinger S.C."/>
        </authorList>
    </citation>
    <scope>NUCLEOTIDE SEQUENCE [LARGE SCALE GENOMIC DNA]</scope>
    <source>
        <strain evidence="8 9">DSM 16996</strain>
    </source>
</reference>
<evidence type="ECO:0000256" key="6">
    <source>
        <dbReference type="ARBA" id="ARBA00022833"/>
    </source>
</evidence>